<protein>
    <recommendedName>
        <fullName evidence="3">Thioredoxin domain-containing protein</fullName>
    </recommendedName>
</protein>
<keyword evidence="2" id="KW-1185">Reference proteome</keyword>
<dbReference type="GeneID" id="59325322"/>
<name>A0A7G3ZFA0_9SACH</name>
<dbReference type="OrthoDB" id="19690at2759"/>
<dbReference type="Gene3D" id="3.40.30.10">
    <property type="entry name" value="Glutaredoxin"/>
    <property type="match status" value="1"/>
</dbReference>
<dbReference type="KEGG" id="tgb:HG536_0C03540"/>
<dbReference type="RefSeq" id="XP_037138861.1">
    <property type="nucleotide sequence ID" value="XM_037282965.1"/>
</dbReference>
<dbReference type="AlphaFoldDB" id="A0A7G3ZFA0"/>
<organism evidence="1 2">
    <name type="scientific">Torulaspora globosa</name>
    <dbReference type="NCBI Taxonomy" id="48254"/>
    <lineage>
        <taxon>Eukaryota</taxon>
        <taxon>Fungi</taxon>
        <taxon>Dikarya</taxon>
        <taxon>Ascomycota</taxon>
        <taxon>Saccharomycotina</taxon>
        <taxon>Saccharomycetes</taxon>
        <taxon>Saccharomycetales</taxon>
        <taxon>Saccharomycetaceae</taxon>
        <taxon>Torulaspora</taxon>
    </lineage>
</organism>
<dbReference type="SUPFAM" id="SSF52833">
    <property type="entry name" value="Thioredoxin-like"/>
    <property type="match status" value="1"/>
</dbReference>
<dbReference type="Proteomes" id="UP000515788">
    <property type="component" value="Chromosome 3"/>
</dbReference>
<dbReference type="InterPro" id="IPR036249">
    <property type="entry name" value="Thioredoxin-like_sf"/>
</dbReference>
<dbReference type="EMBL" id="CP059248">
    <property type="protein sequence ID" value="QLL32186.1"/>
    <property type="molecule type" value="Genomic_DNA"/>
</dbReference>
<evidence type="ECO:0008006" key="3">
    <source>
        <dbReference type="Google" id="ProtNLM"/>
    </source>
</evidence>
<proteinExistence type="predicted"/>
<gene>
    <name evidence="1" type="ORF">HG536_0C03540</name>
</gene>
<reference evidence="1 2" key="1">
    <citation type="submission" date="2020-06" db="EMBL/GenBank/DDBJ databases">
        <title>The yeast mating-type switching endonuclease HO is a domesticated member of an unorthodox homing genetic element family.</title>
        <authorList>
            <person name="Coughlan A.Y."/>
            <person name="Lombardi L."/>
            <person name="Braun-Galleani S."/>
            <person name="Martos A.R."/>
            <person name="Galeote V."/>
            <person name="Bigey F."/>
            <person name="Dequin S."/>
            <person name="Byrne K.P."/>
            <person name="Wolfe K.H."/>
        </authorList>
    </citation>
    <scope>NUCLEOTIDE SEQUENCE [LARGE SCALE GENOMIC DNA]</scope>
    <source>
        <strain evidence="1 2">CBS764</strain>
    </source>
</reference>
<evidence type="ECO:0000313" key="1">
    <source>
        <dbReference type="EMBL" id="QLL32186.1"/>
    </source>
</evidence>
<evidence type="ECO:0000313" key="2">
    <source>
        <dbReference type="Proteomes" id="UP000515788"/>
    </source>
</evidence>
<sequence>MLRIARQGWHGARPVPSSKRLYWNWLANGGSGKGSAIRQPNQIFLSIRNENELTNTLIASSKTPLIMNFTMRNNTACDRLTGALNRIVMLETEKKVNVVDVETDWPETKEAVLRFGVNNIPILVAVRKGFPVDYYVPKDLTIDEVDWYGLKDWIEKNADP</sequence>
<accession>A0A7G3ZFA0</accession>